<keyword evidence="4 6" id="KW-0547">Nucleotide-binding</keyword>
<feature type="domain" description="Tubulin/FtsZ GTPase" evidence="7">
    <location>
        <begin position="47"/>
        <end position="245"/>
    </location>
</feature>
<dbReference type="CDD" id="cd02187">
    <property type="entry name" value="beta_tubulin"/>
    <property type="match status" value="1"/>
</dbReference>
<dbReference type="InterPro" id="IPR036525">
    <property type="entry name" value="Tubulin/FtsZ_GTPase_sf"/>
</dbReference>
<reference evidence="8" key="1">
    <citation type="journal article" date="2024" name="Gigascience">
        <title>Chromosome-level genome of the poultry shaft louse Menopon gallinae provides insight into the host-switching and adaptive evolution of parasitic lice.</title>
        <authorList>
            <person name="Xu Y."/>
            <person name="Ma L."/>
            <person name="Liu S."/>
            <person name="Liang Y."/>
            <person name="Liu Q."/>
            <person name="He Z."/>
            <person name="Tian L."/>
            <person name="Duan Y."/>
            <person name="Cai W."/>
            <person name="Li H."/>
            <person name="Song F."/>
        </authorList>
    </citation>
    <scope>NUCLEOTIDE SEQUENCE</scope>
    <source>
        <strain evidence="8">Cailab_2023a</strain>
    </source>
</reference>
<dbReference type="InterPro" id="IPR037103">
    <property type="entry name" value="Tubulin/FtsZ-like_C"/>
</dbReference>
<keyword evidence="5 6" id="KW-0342">GTP-binding</keyword>
<accession>A0AAW2HBI0</accession>
<dbReference type="Gene3D" id="3.30.1330.20">
    <property type="entry name" value="Tubulin/FtsZ, C-terminal domain"/>
    <property type="match status" value="1"/>
</dbReference>
<comment type="similarity">
    <text evidence="2 6">Belongs to the tubulin family.</text>
</comment>
<dbReference type="GO" id="GO:0005200">
    <property type="term" value="F:structural constituent of cytoskeleton"/>
    <property type="evidence" value="ECO:0007669"/>
    <property type="project" value="InterPro"/>
</dbReference>
<dbReference type="GO" id="GO:0005874">
    <property type="term" value="C:microtubule"/>
    <property type="evidence" value="ECO:0007669"/>
    <property type="project" value="UniProtKB-KW"/>
</dbReference>
<dbReference type="GO" id="GO:0003924">
    <property type="term" value="F:GTPase activity"/>
    <property type="evidence" value="ECO:0007669"/>
    <property type="project" value="InterPro"/>
</dbReference>
<dbReference type="GO" id="GO:0005525">
    <property type="term" value="F:GTP binding"/>
    <property type="evidence" value="ECO:0007669"/>
    <property type="project" value="UniProtKB-UniRule"/>
</dbReference>
<evidence type="ECO:0000259" key="7">
    <source>
        <dbReference type="SMART" id="SM00864"/>
    </source>
</evidence>
<dbReference type="InterPro" id="IPR002453">
    <property type="entry name" value="Beta_tubulin"/>
</dbReference>
<evidence type="ECO:0000256" key="3">
    <source>
        <dbReference type="ARBA" id="ARBA00022701"/>
    </source>
</evidence>
<dbReference type="PROSITE" id="PS00228">
    <property type="entry name" value="TUBULIN_B_AUTOREG"/>
    <property type="match status" value="1"/>
</dbReference>
<protein>
    <recommendedName>
        <fullName evidence="6">Tubulin beta chain</fullName>
    </recommendedName>
</protein>
<dbReference type="AlphaFoldDB" id="A0AAW2HBI0"/>
<dbReference type="SUPFAM" id="SSF52490">
    <property type="entry name" value="Tubulin nucleotide-binding domain-like"/>
    <property type="match status" value="1"/>
</dbReference>
<comment type="subunit">
    <text evidence="6">Dimer of alpha and beta chains. A typical microtubule is a hollow water-filled tube with an outer diameter of 25 nm and an inner diameter of 15 nM. Alpha-beta heterodimers associate head-to-tail to form protofilaments running lengthwise along the microtubule wall with the beta-tubulin subunit facing the microtubule plus end conferring a structural polarity. Microtubules usually have 13 protofilaments but different protofilament numbers can be found in some organisms and specialized cells.</text>
</comment>
<keyword evidence="3 6" id="KW-0493">Microtubule</keyword>
<name>A0AAW2HBI0_9NEOP</name>
<evidence type="ECO:0000313" key="8">
    <source>
        <dbReference type="EMBL" id="KAL0266953.1"/>
    </source>
</evidence>
<dbReference type="PROSITE" id="PS00227">
    <property type="entry name" value="TUBULIN"/>
    <property type="match status" value="1"/>
</dbReference>
<dbReference type="EMBL" id="JARGDH010000005">
    <property type="protein sequence ID" value="KAL0266953.1"/>
    <property type="molecule type" value="Genomic_DNA"/>
</dbReference>
<dbReference type="InterPro" id="IPR018316">
    <property type="entry name" value="Tubulin/FtsZ_2-layer-sand-dom"/>
</dbReference>
<dbReference type="PRINTS" id="PR01163">
    <property type="entry name" value="BETATUBULIN"/>
</dbReference>
<dbReference type="SMART" id="SM00864">
    <property type="entry name" value="Tubulin"/>
    <property type="match status" value="1"/>
</dbReference>
<dbReference type="Pfam" id="PF00091">
    <property type="entry name" value="Tubulin"/>
    <property type="match status" value="1"/>
</dbReference>
<dbReference type="PANTHER" id="PTHR11588">
    <property type="entry name" value="TUBULIN"/>
    <property type="match status" value="1"/>
</dbReference>
<evidence type="ECO:0000256" key="4">
    <source>
        <dbReference type="ARBA" id="ARBA00022741"/>
    </source>
</evidence>
<comment type="cofactor">
    <cofactor evidence="1">
        <name>Mg(2+)</name>
        <dbReference type="ChEBI" id="CHEBI:18420"/>
    </cofactor>
</comment>
<dbReference type="Gene3D" id="3.40.50.1440">
    <property type="entry name" value="Tubulin/FtsZ, GTPase domain"/>
    <property type="match status" value="1"/>
</dbReference>
<dbReference type="InterPro" id="IPR000217">
    <property type="entry name" value="Tubulin"/>
</dbReference>
<dbReference type="InterPro" id="IPR008280">
    <property type="entry name" value="Tub_FtsZ_C"/>
</dbReference>
<dbReference type="InterPro" id="IPR017975">
    <property type="entry name" value="Tubulin_CS"/>
</dbReference>
<comment type="function">
    <text evidence="6">Tubulin is the major constituent of microtubules, a cylinder consisting of laterally associated linear protofilaments composed of alpha- and beta-tubulin heterodimers. Microtubules grow by the addition of GTP-tubulin dimers to the microtubule end, where a stabilizing cap forms. Below the cap, tubulin dimers are in GDP-bound state, owing to GTPase activity of alpha-tubulin.</text>
</comment>
<dbReference type="InterPro" id="IPR013838">
    <property type="entry name" value="Beta-tubulin_BS"/>
</dbReference>
<gene>
    <name evidence="8" type="ORF">PYX00_009355</name>
</gene>
<evidence type="ECO:0000256" key="6">
    <source>
        <dbReference type="RuleBase" id="RU000352"/>
    </source>
</evidence>
<dbReference type="GO" id="GO:0007017">
    <property type="term" value="P:microtubule-based process"/>
    <property type="evidence" value="ECO:0007669"/>
    <property type="project" value="InterPro"/>
</dbReference>
<evidence type="ECO:0000256" key="1">
    <source>
        <dbReference type="ARBA" id="ARBA00001946"/>
    </source>
</evidence>
<evidence type="ECO:0000256" key="2">
    <source>
        <dbReference type="ARBA" id="ARBA00009636"/>
    </source>
</evidence>
<dbReference type="Pfam" id="PF03953">
    <property type="entry name" value="Tubulin_C"/>
    <property type="match status" value="1"/>
</dbReference>
<comment type="caution">
    <text evidence="8">The sequence shown here is derived from an EMBL/GenBank/DDBJ whole genome shotgun (WGS) entry which is preliminary data.</text>
</comment>
<evidence type="ECO:0000256" key="5">
    <source>
        <dbReference type="ARBA" id="ARBA00023134"/>
    </source>
</evidence>
<sequence length="406" mass="46111">MREIVHIQIGKAGNAAGLKFWEAVCEEHGINPSGTYIGQNDNQLEKINVYFHENLREKFIPRAVAFDLDPASVEDVFWSKYGRLFKRRNLVCGSRKGTENNWARGFYTEGRKLAGFVLDSIRREAEKCDCLDGFQIVHSLGGGTGSGLGSYVMGVLRQEYPTRCLSAYSIFPSPDIIVDRIQTYNAVMGLQHVTEYSVQTYCMDNFALEHICEKFLEVPKAGFNAMNYLISTAMAAITTTNRLPGHLNEGVIKSSINMIPFPRLQFLTPGFAPICPEGTNVIRTLEELKSDMMDSQNIFIYPPNEGKYLTASYIIRGLVPQMEIDLLMSQMFKKNWNKYVKWLPDNKKYVVCPVPLRGIKLSAAMVGNTTGIKTVFSRILEFFDVIQEEKNYIHWLTGEYRRHPSC</sequence>
<dbReference type="SUPFAM" id="SSF55307">
    <property type="entry name" value="Tubulin C-terminal domain-like"/>
    <property type="match status" value="1"/>
</dbReference>
<organism evidence="8">
    <name type="scientific">Menopon gallinae</name>
    <name type="common">poultry shaft louse</name>
    <dbReference type="NCBI Taxonomy" id="328185"/>
    <lineage>
        <taxon>Eukaryota</taxon>
        <taxon>Metazoa</taxon>
        <taxon>Ecdysozoa</taxon>
        <taxon>Arthropoda</taxon>
        <taxon>Hexapoda</taxon>
        <taxon>Insecta</taxon>
        <taxon>Pterygota</taxon>
        <taxon>Neoptera</taxon>
        <taxon>Paraneoptera</taxon>
        <taxon>Psocodea</taxon>
        <taxon>Troctomorpha</taxon>
        <taxon>Phthiraptera</taxon>
        <taxon>Amblycera</taxon>
        <taxon>Menoponidae</taxon>
        <taxon>Menopon</taxon>
    </lineage>
</organism>
<proteinExistence type="inferred from homology"/>
<dbReference type="InterPro" id="IPR003008">
    <property type="entry name" value="Tubulin_FtsZ_GTPase"/>
</dbReference>
<dbReference type="PRINTS" id="PR01161">
    <property type="entry name" value="TUBULIN"/>
</dbReference>